<reference evidence="2 3" key="1">
    <citation type="journal article" date="2015" name="Nat. Commun.">
        <title>Lucilia cuprina genome unlocks parasitic fly biology to underpin future interventions.</title>
        <authorList>
            <person name="Anstead C.A."/>
            <person name="Korhonen P.K."/>
            <person name="Young N.D."/>
            <person name="Hall R.S."/>
            <person name="Jex A.R."/>
            <person name="Murali S.C."/>
            <person name="Hughes D.S."/>
            <person name="Lee S.F."/>
            <person name="Perry T."/>
            <person name="Stroehlein A.J."/>
            <person name="Ansell B.R."/>
            <person name="Breugelmans B."/>
            <person name="Hofmann A."/>
            <person name="Qu J."/>
            <person name="Dugan S."/>
            <person name="Lee S.L."/>
            <person name="Chao H."/>
            <person name="Dinh H."/>
            <person name="Han Y."/>
            <person name="Doddapaneni H.V."/>
            <person name="Worley K.C."/>
            <person name="Muzny D.M."/>
            <person name="Ioannidis P."/>
            <person name="Waterhouse R.M."/>
            <person name="Zdobnov E.M."/>
            <person name="James P.J."/>
            <person name="Bagnall N.H."/>
            <person name="Kotze A.C."/>
            <person name="Gibbs R.A."/>
            <person name="Richards S."/>
            <person name="Batterham P."/>
            <person name="Gasser R.B."/>
        </authorList>
    </citation>
    <scope>NUCLEOTIDE SEQUENCE [LARGE SCALE GENOMIC DNA]</scope>
    <source>
        <strain evidence="2 3">LS</strain>
        <tissue evidence="2">Full body</tissue>
    </source>
</reference>
<evidence type="ECO:0000313" key="2">
    <source>
        <dbReference type="EMBL" id="KNC31535.1"/>
    </source>
</evidence>
<sequence>MLMSLKVVLLNLRSTLLTQNDDDHEDKDEAEEIRRSKIKKWGHKQQQPAQHHVSNVETLLAILNSIAHICGKIVQLVRTNITKYKVNIEDEEEVQNTFVQQNKHQAMAPNIMQLFMKDQDNRLVDRWRQLLATCKGSDAAMMYMDFALAALLKTTSGDLKGKKGKYDLKYSILHTHRLFLGLREIPKENVEDNYDITQRHQAAAFSFIG</sequence>
<proteinExistence type="predicted"/>
<name>A0A0L0CH15_LUCCU</name>
<keyword evidence="3" id="KW-1185">Reference proteome</keyword>
<evidence type="ECO:0000313" key="3">
    <source>
        <dbReference type="Proteomes" id="UP000037069"/>
    </source>
</evidence>
<comment type="caution">
    <text evidence="2">The sequence shown here is derived from an EMBL/GenBank/DDBJ whole genome shotgun (WGS) entry which is preliminary data.</text>
</comment>
<keyword evidence="1" id="KW-0732">Signal</keyword>
<organism evidence="2 3">
    <name type="scientific">Lucilia cuprina</name>
    <name type="common">Green bottle fly</name>
    <name type="synonym">Australian sheep blowfly</name>
    <dbReference type="NCBI Taxonomy" id="7375"/>
    <lineage>
        <taxon>Eukaryota</taxon>
        <taxon>Metazoa</taxon>
        <taxon>Ecdysozoa</taxon>
        <taxon>Arthropoda</taxon>
        <taxon>Hexapoda</taxon>
        <taxon>Insecta</taxon>
        <taxon>Pterygota</taxon>
        <taxon>Neoptera</taxon>
        <taxon>Endopterygota</taxon>
        <taxon>Diptera</taxon>
        <taxon>Brachycera</taxon>
        <taxon>Muscomorpha</taxon>
        <taxon>Oestroidea</taxon>
        <taxon>Calliphoridae</taxon>
        <taxon>Luciliinae</taxon>
        <taxon>Lucilia</taxon>
    </lineage>
</organism>
<protein>
    <submittedName>
        <fullName evidence="2">Uncharacterized protein</fullName>
    </submittedName>
</protein>
<dbReference type="EMBL" id="JRES01000409">
    <property type="protein sequence ID" value="KNC31535.1"/>
    <property type="molecule type" value="Genomic_DNA"/>
</dbReference>
<gene>
    <name evidence="2" type="ORF">FF38_12848</name>
</gene>
<dbReference type="AlphaFoldDB" id="A0A0L0CH15"/>
<evidence type="ECO:0000256" key="1">
    <source>
        <dbReference type="SAM" id="SignalP"/>
    </source>
</evidence>
<accession>A0A0L0CH15</accession>
<feature type="signal peptide" evidence="1">
    <location>
        <begin position="1"/>
        <end position="18"/>
    </location>
</feature>
<dbReference type="Proteomes" id="UP000037069">
    <property type="component" value="Unassembled WGS sequence"/>
</dbReference>
<feature type="chain" id="PRO_5005536078" evidence="1">
    <location>
        <begin position="19"/>
        <end position="209"/>
    </location>
</feature>